<accession>A0A4Q0T5A3</accession>
<dbReference type="OrthoDB" id="117897at2"/>
<dbReference type="EMBL" id="RDSM01000001">
    <property type="protein sequence ID" value="RXH57199.1"/>
    <property type="molecule type" value="Genomic_DNA"/>
</dbReference>
<keyword evidence="1" id="KW-0472">Membrane</keyword>
<keyword evidence="1" id="KW-1133">Transmembrane helix</keyword>
<feature type="transmembrane region" description="Helical" evidence="1">
    <location>
        <begin position="56"/>
        <end position="75"/>
    </location>
</feature>
<reference evidence="3" key="2">
    <citation type="submission" date="2019-02" db="EMBL/GenBank/DDBJ databases">
        <title>Granulicella sibirica sp. nov., a psychrotolerant acidobacterium isolated from an organic soil layer in forested tundra, West Siberia.</title>
        <authorList>
            <person name="Oshkin I.Y."/>
            <person name="Kulichevskaya I.S."/>
            <person name="Rijpstra W.I.C."/>
            <person name="Sinninghe Damste J.S."/>
            <person name="Rakitin A.L."/>
            <person name="Ravin N.V."/>
            <person name="Dedysh S.N."/>
        </authorList>
    </citation>
    <scope>NUCLEOTIDE SEQUENCE [LARGE SCALE GENOMIC DNA]</scope>
    <source>
        <strain evidence="3">AF10</strain>
    </source>
</reference>
<dbReference type="RefSeq" id="WP_128911408.1">
    <property type="nucleotide sequence ID" value="NZ_RDSM01000001.1"/>
</dbReference>
<keyword evidence="1" id="KW-0812">Transmembrane</keyword>
<keyword evidence="3" id="KW-1185">Reference proteome</keyword>
<evidence type="ECO:0000313" key="2">
    <source>
        <dbReference type="EMBL" id="RXH57199.1"/>
    </source>
</evidence>
<feature type="transmembrane region" description="Helical" evidence="1">
    <location>
        <begin position="163"/>
        <end position="186"/>
    </location>
</feature>
<sequence>MTAPAQILHILKKDAWHLYPEIANHLAMLIAFGWVMPKTWTGGPGSMDQTTQLIGMALHVLLPTAWVILVSRLVHDESLVGDRQFWLTRPYRWETLLGAKVLFLAVFVWLPLLVMQMYLLHHAGLAVVAGIPGLLKSLGLTVGIVFLPLMANAAVTSGFGKMALTLLGSFLYLLLLGTGTAQLSAFQETPPYVSKFVAGLAAVLISGIIAFQYRRRRTVESRWMLAGTALMACVLVLLGPAGLLFRHAYPEITAAADVHPQMSFNMDPAHGQPGVGAPFLMRGNVFLLLPVTVSGVPAEMELEGKAIQMRLEGADGFRWDSTWQIFPGMVENGPAYFGVVMPHSAFAKVGVAPMTVTLTMAVSELRKGMPEAVVSRMDGYRTPGGGVCSFLPEQFMLPVCRYPMPGPELTLISAPVIQTPCGLDSPATTEQTGTPGLAALAGVQHLPIVLDPVLPMGLRFQTRGAGPNQAPRVNALCPGTTVTFAPFGRVSDFRMELSQVGVKLGDYVRHGRVGPVE</sequence>
<dbReference type="AlphaFoldDB" id="A0A4Q0T5A3"/>
<dbReference type="Proteomes" id="UP000289437">
    <property type="component" value="Unassembled WGS sequence"/>
</dbReference>
<reference evidence="2 3" key="1">
    <citation type="submission" date="2018-11" db="EMBL/GenBank/DDBJ databases">
        <authorList>
            <person name="Mardanov A.V."/>
            <person name="Ravin N.V."/>
            <person name="Dedysh S.N."/>
        </authorList>
    </citation>
    <scope>NUCLEOTIDE SEQUENCE [LARGE SCALE GENOMIC DNA]</scope>
    <source>
        <strain evidence="2 3">AF10</strain>
    </source>
</reference>
<gene>
    <name evidence="2" type="ORF">GRAN_0509</name>
</gene>
<evidence type="ECO:0000313" key="3">
    <source>
        <dbReference type="Proteomes" id="UP000289437"/>
    </source>
</evidence>
<feature type="transmembrane region" description="Helical" evidence="1">
    <location>
        <begin position="223"/>
        <end position="245"/>
    </location>
</feature>
<protein>
    <submittedName>
        <fullName evidence="2">Uncharacterized protein</fullName>
    </submittedName>
</protein>
<proteinExistence type="predicted"/>
<comment type="caution">
    <text evidence="2">The sequence shown here is derived from an EMBL/GenBank/DDBJ whole genome shotgun (WGS) entry which is preliminary data.</text>
</comment>
<feature type="transmembrane region" description="Helical" evidence="1">
    <location>
        <begin position="125"/>
        <end position="151"/>
    </location>
</feature>
<feature type="transmembrane region" description="Helical" evidence="1">
    <location>
        <begin position="18"/>
        <end position="36"/>
    </location>
</feature>
<feature type="transmembrane region" description="Helical" evidence="1">
    <location>
        <begin position="192"/>
        <end position="211"/>
    </location>
</feature>
<evidence type="ECO:0000256" key="1">
    <source>
        <dbReference type="SAM" id="Phobius"/>
    </source>
</evidence>
<feature type="transmembrane region" description="Helical" evidence="1">
    <location>
        <begin position="96"/>
        <end position="119"/>
    </location>
</feature>
<organism evidence="2 3">
    <name type="scientific">Granulicella sibirica</name>
    <dbReference type="NCBI Taxonomy" id="2479048"/>
    <lineage>
        <taxon>Bacteria</taxon>
        <taxon>Pseudomonadati</taxon>
        <taxon>Acidobacteriota</taxon>
        <taxon>Terriglobia</taxon>
        <taxon>Terriglobales</taxon>
        <taxon>Acidobacteriaceae</taxon>
        <taxon>Granulicella</taxon>
    </lineage>
</organism>
<name>A0A4Q0T5A3_9BACT</name>